<keyword evidence="3" id="KW-0804">Transcription</keyword>
<dbReference type="InterPro" id="IPR036390">
    <property type="entry name" value="WH_DNA-bd_sf"/>
</dbReference>
<protein>
    <submittedName>
        <fullName evidence="6">MarR family winged helix-turn-helix transcriptional regulator</fullName>
    </submittedName>
</protein>
<feature type="domain" description="HTH marR-type" evidence="5">
    <location>
        <begin position="1"/>
        <end position="134"/>
    </location>
</feature>
<comment type="caution">
    <text evidence="6">The sequence shown here is derived from an EMBL/GenBank/DDBJ whole genome shotgun (WGS) entry which is preliminary data.</text>
</comment>
<dbReference type="Proteomes" id="UP001589613">
    <property type="component" value="Unassembled WGS sequence"/>
</dbReference>
<dbReference type="SMART" id="SM00347">
    <property type="entry name" value="HTH_MARR"/>
    <property type="match status" value="1"/>
</dbReference>
<sequence>MHVSEQLARAFVSMGRLLTEFQGDLSRPDFSVLVHLSHQGDGGEPVRSRDLARSEGLDPSTMSRRLTSLVDRGLVAREPDPADGRASLLCLTDEGREAVRQERARRVALVTDALEGWDDDDSRDLARLLGQLTDSLETRRSERLRRHHRIPRRTP</sequence>
<evidence type="ECO:0000259" key="5">
    <source>
        <dbReference type="PROSITE" id="PS50995"/>
    </source>
</evidence>
<feature type="compositionally biased region" description="Basic and acidic residues" evidence="4">
    <location>
        <begin position="44"/>
        <end position="56"/>
    </location>
</feature>
<evidence type="ECO:0000256" key="1">
    <source>
        <dbReference type="ARBA" id="ARBA00023015"/>
    </source>
</evidence>
<dbReference type="SUPFAM" id="SSF46785">
    <property type="entry name" value="Winged helix' DNA-binding domain"/>
    <property type="match status" value="1"/>
</dbReference>
<evidence type="ECO:0000256" key="2">
    <source>
        <dbReference type="ARBA" id="ARBA00023125"/>
    </source>
</evidence>
<dbReference type="PRINTS" id="PR00598">
    <property type="entry name" value="HTHMARR"/>
</dbReference>
<organism evidence="6 7">
    <name type="scientific">Ornithinimicrobium kibberense</name>
    <dbReference type="NCBI Taxonomy" id="282060"/>
    <lineage>
        <taxon>Bacteria</taxon>
        <taxon>Bacillati</taxon>
        <taxon>Actinomycetota</taxon>
        <taxon>Actinomycetes</taxon>
        <taxon>Micrococcales</taxon>
        <taxon>Ornithinimicrobiaceae</taxon>
        <taxon>Ornithinimicrobium</taxon>
    </lineage>
</organism>
<dbReference type="InterPro" id="IPR039422">
    <property type="entry name" value="MarR/SlyA-like"/>
</dbReference>
<dbReference type="RefSeq" id="WP_141337982.1">
    <property type="nucleotide sequence ID" value="NZ_JBHMAX010000024.1"/>
</dbReference>
<keyword evidence="1" id="KW-0805">Transcription regulation</keyword>
<dbReference type="PROSITE" id="PS50995">
    <property type="entry name" value="HTH_MARR_2"/>
    <property type="match status" value="1"/>
</dbReference>
<dbReference type="InterPro" id="IPR023187">
    <property type="entry name" value="Tscrpt_reg_MarR-type_CS"/>
</dbReference>
<dbReference type="Gene3D" id="1.10.10.10">
    <property type="entry name" value="Winged helix-like DNA-binding domain superfamily/Winged helix DNA-binding domain"/>
    <property type="match status" value="1"/>
</dbReference>
<evidence type="ECO:0000313" key="6">
    <source>
        <dbReference type="EMBL" id="MFB9733105.1"/>
    </source>
</evidence>
<dbReference type="InterPro" id="IPR000835">
    <property type="entry name" value="HTH_MarR-typ"/>
</dbReference>
<evidence type="ECO:0000256" key="3">
    <source>
        <dbReference type="ARBA" id="ARBA00023163"/>
    </source>
</evidence>
<dbReference type="PROSITE" id="PS01117">
    <property type="entry name" value="HTH_MARR_1"/>
    <property type="match status" value="1"/>
</dbReference>
<keyword evidence="2" id="KW-0238">DNA-binding</keyword>
<dbReference type="PANTHER" id="PTHR33164">
    <property type="entry name" value="TRANSCRIPTIONAL REGULATOR, MARR FAMILY"/>
    <property type="match status" value="1"/>
</dbReference>
<accession>A0ABV5V5Q8</accession>
<evidence type="ECO:0000313" key="7">
    <source>
        <dbReference type="Proteomes" id="UP001589613"/>
    </source>
</evidence>
<keyword evidence="7" id="KW-1185">Reference proteome</keyword>
<feature type="region of interest" description="Disordered" evidence="4">
    <location>
        <begin position="38"/>
        <end position="63"/>
    </location>
</feature>
<dbReference type="Pfam" id="PF12802">
    <property type="entry name" value="MarR_2"/>
    <property type="match status" value="1"/>
</dbReference>
<gene>
    <name evidence="6" type="ORF">ACFFN0_13730</name>
</gene>
<name>A0ABV5V5Q8_9MICO</name>
<reference evidence="6 7" key="1">
    <citation type="submission" date="2024-09" db="EMBL/GenBank/DDBJ databases">
        <authorList>
            <person name="Sun Q."/>
            <person name="Mori K."/>
        </authorList>
    </citation>
    <scope>NUCLEOTIDE SEQUENCE [LARGE SCALE GENOMIC DNA]</scope>
    <source>
        <strain evidence="6 7">JCM 12763</strain>
    </source>
</reference>
<dbReference type="EMBL" id="JBHMAX010000024">
    <property type="protein sequence ID" value="MFB9733105.1"/>
    <property type="molecule type" value="Genomic_DNA"/>
</dbReference>
<evidence type="ECO:0000256" key="4">
    <source>
        <dbReference type="SAM" id="MobiDB-lite"/>
    </source>
</evidence>
<dbReference type="PANTHER" id="PTHR33164:SF57">
    <property type="entry name" value="MARR-FAMILY TRANSCRIPTIONAL REGULATOR"/>
    <property type="match status" value="1"/>
</dbReference>
<proteinExistence type="predicted"/>
<dbReference type="InterPro" id="IPR036388">
    <property type="entry name" value="WH-like_DNA-bd_sf"/>
</dbReference>